<feature type="non-terminal residue" evidence="14">
    <location>
        <position position="1502"/>
    </location>
</feature>
<evidence type="ECO:0000256" key="12">
    <source>
        <dbReference type="SAM" id="MobiDB-lite"/>
    </source>
</evidence>
<dbReference type="Proteomes" id="UP000001357">
    <property type="component" value="Unassembled WGS sequence"/>
</dbReference>
<keyword evidence="7" id="KW-0238">DNA-binding</keyword>
<dbReference type="InterPro" id="IPR007861">
    <property type="entry name" value="DNA_mismatch_repair_MutS_clamp"/>
</dbReference>
<dbReference type="InterPro" id="IPR000873">
    <property type="entry name" value="AMP-dep_synth/lig_dom"/>
</dbReference>
<evidence type="ECO:0000256" key="9">
    <source>
        <dbReference type="ARBA" id="ARBA00023242"/>
    </source>
</evidence>
<dbReference type="Gene3D" id="3.40.50.12780">
    <property type="entry name" value="N-terminal domain of ligase-like"/>
    <property type="match status" value="1"/>
</dbReference>
<dbReference type="InterPro" id="IPR007860">
    <property type="entry name" value="DNA_mmatch_repair_MutS_con_dom"/>
</dbReference>
<dbReference type="SMART" id="SM00534">
    <property type="entry name" value="MUTSac"/>
    <property type="match status" value="1"/>
</dbReference>
<evidence type="ECO:0000256" key="4">
    <source>
        <dbReference type="ARBA" id="ARBA00022741"/>
    </source>
</evidence>
<evidence type="ECO:0000313" key="14">
    <source>
        <dbReference type="EMBL" id="EDQ91705.1"/>
    </source>
</evidence>
<gene>
    <name evidence="14" type="ORF">MONBRDRAFT_22782</name>
</gene>
<evidence type="ECO:0000256" key="7">
    <source>
        <dbReference type="ARBA" id="ARBA00023125"/>
    </source>
</evidence>
<dbReference type="KEGG" id="mbr:MONBRDRAFT_22782"/>
<keyword evidence="8" id="KW-0234">DNA repair</keyword>
<keyword evidence="9" id="KW-0539">Nucleus</keyword>
<feature type="compositionally biased region" description="Low complexity" evidence="12">
    <location>
        <begin position="116"/>
        <end position="130"/>
    </location>
</feature>
<name>A9US26_MONBE</name>
<dbReference type="RefSeq" id="XP_001742991.1">
    <property type="nucleotide sequence ID" value="XM_001742939.1"/>
</dbReference>
<dbReference type="GO" id="GO:0030983">
    <property type="term" value="F:mismatched DNA binding"/>
    <property type="evidence" value="ECO:0007669"/>
    <property type="project" value="InterPro"/>
</dbReference>
<dbReference type="GeneID" id="5888659"/>
<dbReference type="PANTHER" id="PTHR11361:SF122">
    <property type="entry name" value="DNA MISMATCH REPAIR PROTEIN MSH3"/>
    <property type="match status" value="1"/>
</dbReference>
<feature type="region of interest" description="Disordered" evidence="12">
    <location>
        <begin position="16"/>
        <end position="134"/>
    </location>
</feature>
<comment type="similarity">
    <text evidence="2">Belongs to the DNA mismatch repair MutS family. MSH3 subfamily.</text>
</comment>
<dbReference type="FunFam" id="3.30.420.110:FF:000010">
    <property type="entry name" value="DNA mismatch repair protein"/>
    <property type="match status" value="1"/>
</dbReference>
<evidence type="ECO:0000256" key="5">
    <source>
        <dbReference type="ARBA" id="ARBA00022763"/>
    </source>
</evidence>
<dbReference type="Gene3D" id="3.30.559.30">
    <property type="entry name" value="Nonribosomal peptide synthetase, condensation domain"/>
    <property type="match status" value="1"/>
</dbReference>
<feature type="compositionally biased region" description="Polar residues" evidence="12">
    <location>
        <begin position="37"/>
        <end position="53"/>
    </location>
</feature>
<dbReference type="Gene3D" id="3.40.50.300">
    <property type="entry name" value="P-loop containing nucleotide triphosphate hydrolases"/>
    <property type="match status" value="1"/>
</dbReference>
<dbReference type="eggNOG" id="KOG0218">
    <property type="taxonomic scope" value="Eukaryota"/>
</dbReference>
<evidence type="ECO:0000256" key="6">
    <source>
        <dbReference type="ARBA" id="ARBA00022840"/>
    </source>
</evidence>
<dbReference type="FunFam" id="1.10.1420.10:FF:000004">
    <property type="entry name" value="DNA mismatch repair protein Msh3"/>
    <property type="match status" value="1"/>
</dbReference>
<proteinExistence type="inferred from homology"/>
<dbReference type="InterPro" id="IPR016151">
    <property type="entry name" value="DNA_mismatch_repair_MutS_N"/>
</dbReference>
<dbReference type="InterPro" id="IPR045076">
    <property type="entry name" value="MutS"/>
</dbReference>
<dbReference type="Gene3D" id="1.10.1420.10">
    <property type="match status" value="2"/>
</dbReference>
<dbReference type="SUPFAM" id="SSF55271">
    <property type="entry name" value="DNA repair protein MutS, domain I"/>
    <property type="match status" value="1"/>
</dbReference>
<dbReference type="GO" id="GO:0003690">
    <property type="term" value="F:double-stranded DNA binding"/>
    <property type="evidence" value="ECO:0000318"/>
    <property type="project" value="GO_Central"/>
</dbReference>
<dbReference type="PROSITE" id="PS00486">
    <property type="entry name" value="DNA_MISMATCH_REPAIR_2"/>
    <property type="match status" value="1"/>
</dbReference>
<dbReference type="SUPFAM" id="SSF52777">
    <property type="entry name" value="CoA-dependent acyltransferases"/>
    <property type="match status" value="1"/>
</dbReference>
<evidence type="ECO:0000256" key="1">
    <source>
        <dbReference type="ARBA" id="ARBA00004123"/>
    </source>
</evidence>
<evidence type="ECO:0000256" key="8">
    <source>
        <dbReference type="ARBA" id="ARBA00023204"/>
    </source>
</evidence>
<dbReference type="Gene3D" id="3.30.420.110">
    <property type="entry name" value="MutS, connector domain"/>
    <property type="match status" value="1"/>
</dbReference>
<dbReference type="GO" id="GO:0006312">
    <property type="term" value="P:mitotic recombination"/>
    <property type="evidence" value="ECO:0000318"/>
    <property type="project" value="GO_Central"/>
</dbReference>
<evidence type="ECO:0000313" key="15">
    <source>
        <dbReference type="Proteomes" id="UP000001357"/>
    </source>
</evidence>
<comment type="subcellular location">
    <subcellularLocation>
        <location evidence="1">Nucleus</location>
    </subcellularLocation>
</comment>
<feature type="domain" description="DNA mismatch repair proteins mutS family" evidence="13">
    <location>
        <begin position="882"/>
        <end position="898"/>
    </location>
</feature>
<dbReference type="SUPFAM" id="SSF52540">
    <property type="entry name" value="P-loop containing nucleoside triphosphate hydrolases"/>
    <property type="match status" value="1"/>
</dbReference>
<evidence type="ECO:0000256" key="3">
    <source>
        <dbReference type="ARBA" id="ARBA00022151"/>
    </source>
</evidence>
<keyword evidence="4" id="KW-0547">Nucleotide-binding</keyword>
<dbReference type="STRING" id="81824.A9US26"/>
<dbReference type="Pfam" id="PF05188">
    <property type="entry name" value="MutS_II"/>
    <property type="match status" value="1"/>
</dbReference>
<dbReference type="FunCoup" id="A9US26">
    <property type="interactions" value="720"/>
</dbReference>
<dbReference type="Gene3D" id="3.40.1170.10">
    <property type="entry name" value="DNA repair protein MutS, domain I"/>
    <property type="match status" value="1"/>
</dbReference>
<dbReference type="Pfam" id="PF05190">
    <property type="entry name" value="MutS_IV"/>
    <property type="match status" value="1"/>
</dbReference>
<dbReference type="InterPro" id="IPR027417">
    <property type="entry name" value="P-loop_NTPase"/>
</dbReference>
<dbReference type="GO" id="GO:0006298">
    <property type="term" value="P:mismatch repair"/>
    <property type="evidence" value="ECO:0000318"/>
    <property type="project" value="GO_Central"/>
</dbReference>
<dbReference type="SUPFAM" id="SSF56801">
    <property type="entry name" value="Acetyl-CoA synthetase-like"/>
    <property type="match status" value="1"/>
</dbReference>
<keyword evidence="5" id="KW-0227">DNA damage</keyword>
<sequence length="1502" mass="165323">MGKQIKLSSFFKAKALAKSGSSANDGAPPTKTKKVNTDSLNALAHSTSKSESSPTRKKDAPSALVTPPSAKPQVEQTPPQRRVAAVPSTGSPKTPKSEVLAQPRTPKRSKRQSEGTASPASQPTASPAPQVDDLDNLRRESLTPATASTDDASSLQAQLPELLALPAARRQQRVRQVLMAQARSAKLTPLEKQFVDIKCQHPDALLLLEVGYKYQLFGEDAAIAAKILSIYCAYGHNNFNSASIPVPRLFVHMRRLVAAGYKVGVAKQTETAALKKAGDNKSKLFTREIHALYTQATLVGEDCGDDFDEDGINDQNNLVCLLEADHNKAASGLQNTADNAPAADETAEQTLALFCVSCSTGRLVHDQFSDDLARSQLNTRLTHLEPVEILVPANLSARTKKVIAAYCELQRVRVRVETMPVDRYGAVGASDRVRAFYARGTTPAGPASDASLTALLDLPPLSVRCAAALFGHLEEFRLDNSIHMAASLDKFVAERSLLWALDQTKSPFGRRCLRKWLCHPLIKPSEIRARHDAIAYLLTEPMELQGLLQTLAASPDLERIATSILHERAKPSDVVKALQTIDAVATATEVLMAPAVASTLPALVHQAIEAMHRHFGVVRTFLFKLNVASAVKNDKATMFAEDTYFPDQEQLHETVRKIHHDIDGHLLDLRKLLKQPDLEYRSVSGEEYLIEVKNKEVGRIPHDWLKISATKTMSRYRSPFIQHNLELRAQTQERLTLGANEAWMRFMRDLNQHFDVIMAGIGHLAMLDCLQSLTNVAQRDGYCRPEIVDEGSVLEIEAGRHPVSELLSARQYVSNGCHLKVAMIAIMAQLGSYVPATKARLSPLDAIFTRMGAGDAIFQAQSTFQLELKEASDALATASPRSLVIFDELGRGTSTHDGLAIAYATLKHLVTRVRCLSLFVTHYTALAELATAFPEHVRCYHMAFLQEDEDGPNDHISFLYQLRQGLAARSYGLNVARLAQLPSTLLQRAGVKSEELEQEVAQKRLGGIKIHSLLRDHNHPALSSMYGINAAIMRDNAEIITLIVLITVETFEEDYERAFATSVNTYKLETRRHIERRCSAKVVEMILFGKRVEMSTTAMDTAGDVKVTDKMSWWLQNLEPTAKMQLPTDYPRSASGAYQYAEAEEILDLPENVCRALLQYSMQEQVQPFSIIFATVAILMHKYTREECLPIGTSSSTFNPLVLRVDLIGEMQLREVVHKVLEAEQTAVQHEVPFSDLLQSITAARAGAGSINPNTDGESPFPVADAKRLLPLRLRLVYNSVLFARPRIQATLSQIESVALRIVKAPETTLQACSLATHRDTNVLPDPNKRLDDTWEGPAFSFLSKHATRTPERPLLVHGDVVYTYKQVDELSNRLAHYLVNNGIQKEERVALYAHRSSALVVGIMGILKSGATFTVIDPAYPIERQTVYLEVAQPRGIVSLAAAGPIGEEVQAYIDKELNLRCQLNGLAMEGDLGPLEGESTAPVGVEVGPDNIGTLSFTSG</sequence>
<evidence type="ECO:0000256" key="10">
    <source>
        <dbReference type="ARBA" id="ARBA00029792"/>
    </source>
</evidence>
<dbReference type="PANTHER" id="PTHR11361">
    <property type="entry name" value="DNA MISMATCH REPAIR PROTEIN MUTS FAMILY MEMBER"/>
    <property type="match status" value="1"/>
</dbReference>
<dbReference type="InterPro" id="IPR036187">
    <property type="entry name" value="DNA_mismatch_repair_MutS_sf"/>
</dbReference>
<evidence type="ECO:0000259" key="13">
    <source>
        <dbReference type="PROSITE" id="PS00486"/>
    </source>
</evidence>
<accession>A9US26</accession>
<dbReference type="Pfam" id="PF00501">
    <property type="entry name" value="AMP-binding"/>
    <property type="match status" value="1"/>
</dbReference>
<dbReference type="GO" id="GO:0140664">
    <property type="term" value="F:ATP-dependent DNA damage sensor activity"/>
    <property type="evidence" value="ECO:0007669"/>
    <property type="project" value="InterPro"/>
</dbReference>
<dbReference type="EMBL" id="CH991544">
    <property type="protein sequence ID" value="EDQ91705.1"/>
    <property type="molecule type" value="Genomic_DNA"/>
</dbReference>
<dbReference type="SUPFAM" id="SSF48334">
    <property type="entry name" value="DNA repair protein MutS, domain III"/>
    <property type="match status" value="1"/>
</dbReference>
<dbReference type="Pfam" id="PF00488">
    <property type="entry name" value="MutS_V"/>
    <property type="match status" value="1"/>
</dbReference>
<evidence type="ECO:0000256" key="11">
    <source>
        <dbReference type="ARBA" id="ARBA00073774"/>
    </source>
</evidence>
<organism evidence="14 15">
    <name type="scientific">Monosiga brevicollis</name>
    <name type="common">Choanoflagellate</name>
    <dbReference type="NCBI Taxonomy" id="81824"/>
    <lineage>
        <taxon>Eukaryota</taxon>
        <taxon>Choanoflagellata</taxon>
        <taxon>Craspedida</taxon>
        <taxon>Salpingoecidae</taxon>
        <taxon>Monosiga</taxon>
    </lineage>
</organism>
<dbReference type="eggNOG" id="KOG1178">
    <property type="taxonomic scope" value="Eukaryota"/>
</dbReference>
<dbReference type="InterPro" id="IPR036678">
    <property type="entry name" value="MutS_con_dom_sf"/>
</dbReference>
<dbReference type="GO" id="GO:0005634">
    <property type="term" value="C:nucleus"/>
    <property type="evidence" value="ECO:0000318"/>
    <property type="project" value="GO_Central"/>
</dbReference>
<dbReference type="InterPro" id="IPR007696">
    <property type="entry name" value="DNA_mismatch_repair_MutS_core"/>
</dbReference>
<dbReference type="FunFam" id="3.40.1170.10:FF:000004">
    <property type="entry name" value="DNA mismatch repair protein"/>
    <property type="match status" value="1"/>
</dbReference>
<dbReference type="Pfam" id="PF05192">
    <property type="entry name" value="MutS_III"/>
    <property type="match status" value="1"/>
</dbReference>
<dbReference type="InterPro" id="IPR007695">
    <property type="entry name" value="DNA_mismatch_repair_MutS-lik_N"/>
</dbReference>
<dbReference type="InParanoid" id="A9US26"/>
<keyword evidence="6" id="KW-0067">ATP-binding</keyword>
<dbReference type="Pfam" id="PF01624">
    <property type="entry name" value="MutS_I"/>
    <property type="match status" value="1"/>
</dbReference>
<keyword evidence="15" id="KW-1185">Reference proteome</keyword>
<dbReference type="InterPro" id="IPR042099">
    <property type="entry name" value="ANL_N_sf"/>
</dbReference>
<protein>
    <recommendedName>
        <fullName evidence="3 11">DNA mismatch repair protein MSH3</fullName>
    </recommendedName>
    <alternativeName>
        <fullName evidence="3 11">DNA mismatch repair protein MSH3</fullName>
    </alternativeName>
    <alternativeName>
        <fullName evidence="10">MutS protein homolog 3</fullName>
    </alternativeName>
</protein>
<dbReference type="SMART" id="SM00533">
    <property type="entry name" value="MUTSd"/>
    <property type="match status" value="1"/>
</dbReference>
<evidence type="ECO:0000256" key="2">
    <source>
        <dbReference type="ARBA" id="ARBA00007094"/>
    </source>
</evidence>
<dbReference type="GO" id="GO:0005524">
    <property type="term" value="F:ATP binding"/>
    <property type="evidence" value="ECO:0007669"/>
    <property type="project" value="UniProtKB-KW"/>
</dbReference>
<reference evidence="14 15" key="1">
    <citation type="journal article" date="2008" name="Nature">
        <title>The genome of the choanoflagellate Monosiga brevicollis and the origin of metazoans.</title>
        <authorList>
            <consortium name="JGI Sequencing"/>
            <person name="King N."/>
            <person name="Westbrook M.J."/>
            <person name="Young S.L."/>
            <person name="Kuo A."/>
            <person name="Abedin M."/>
            <person name="Chapman J."/>
            <person name="Fairclough S."/>
            <person name="Hellsten U."/>
            <person name="Isogai Y."/>
            <person name="Letunic I."/>
            <person name="Marr M."/>
            <person name="Pincus D."/>
            <person name="Putnam N."/>
            <person name="Rokas A."/>
            <person name="Wright K.J."/>
            <person name="Zuzow R."/>
            <person name="Dirks W."/>
            <person name="Good M."/>
            <person name="Goodstein D."/>
            <person name="Lemons D."/>
            <person name="Li W."/>
            <person name="Lyons J.B."/>
            <person name="Morris A."/>
            <person name="Nichols S."/>
            <person name="Richter D.J."/>
            <person name="Salamov A."/>
            <person name="Bork P."/>
            <person name="Lim W.A."/>
            <person name="Manning G."/>
            <person name="Miller W.T."/>
            <person name="McGinnis W."/>
            <person name="Shapiro H."/>
            <person name="Tjian R."/>
            <person name="Grigoriev I.V."/>
            <person name="Rokhsar D."/>
        </authorList>
    </citation>
    <scope>NUCLEOTIDE SEQUENCE [LARGE SCALE GENOMIC DNA]</scope>
    <source>
        <strain evidence="15">MX1 / ATCC 50154</strain>
    </source>
</reference>
<dbReference type="InterPro" id="IPR000432">
    <property type="entry name" value="DNA_mismatch_repair_MutS_C"/>
</dbReference>